<proteinExistence type="predicted"/>
<dbReference type="AlphaFoldDB" id="A0A1X7URV3"/>
<name>A0A1X7URV3_AMPQE</name>
<protein>
    <submittedName>
        <fullName evidence="1">Uncharacterized protein</fullName>
    </submittedName>
</protein>
<dbReference type="EnsemblMetazoa" id="Aqu2.1.30710_001">
    <property type="protein sequence ID" value="Aqu2.1.30710_001"/>
    <property type="gene ID" value="Aqu2.1.30710"/>
</dbReference>
<organism evidence="1">
    <name type="scientific">Amphimedon queenslandica</name>
    <name type="common">Sponge</name>
    <dbReference type="NCBI Taxonomy" id="400682"/>
    <lineage>
        <taxon>Eukaryota</taxon>
        <taxon>Metazoa</taxon>
        <taxon>Porifera</taxon>
        <taxon>Demospongiae</taxon>
        <taxon>Heteroscleromorpha</taxon>
        <taxon>Haplosclerida</taxon>
        <taxon>Niphatidae</taxon>
        <taxon>Amphimedon</taxon>
    </lineage>
</organism>
<sequence length="45" mass="5406">ILGNKHPGFYLRIYGTCICTRKNYKNGKFFILNFGEIWPETLYYI</sequence>
<dbReference type="InParanoid" id="A0A1X7URV3"/>
<accession>A0A1X7URV3</accession>
<reference evidence="1" key="1">
    <citation type="submission" date="2017-05" db="UniProtKB">
        <authorList>
            <consortium name="EnsemblMetazoa"/>
        </authorList>
    </citation>
    <scope>IDENTIFICATION</scope>
</reference>
<evidence type="ECO:0000313" key="1">
    <source>
        <dbReference type="EnsemblMetazoa" id="Aqu2.1.30710_001"/>
    </source>
</evidence>